<evidence type="ECO:0000313" key="1">
    <source>
        <dbReference type="EMBL" id="TFV94240.1"/>
    </source>
</evidence>
<dbReference type="InterPro" id="IPR045493">
    <property type="entry name" value="DUF6435"/>
</dbReference>
<dbReference type="RefSeq" id="WP_135073384.1">
    <property type="nucleotide sequence ID" value="NZ_SPSB01000003.1"/>
</dbReference>
<dbReference type="OrthoDB" id="1123018at2"/>
<sequence length="54" mass="6347">MFGLFKKKTEAEKLQELYKKTLEKAHKLSHTNRTEADKLMAEAEEIAKKIEKIQ</sequence>
<name>A0A4Y9QPW7_9BACT</name>
<organism evidence="1 2">
    <name type="scientific">Algoriphagus kandeliae</name>
    <dbReference type="NCBI Taxonomy" id="2562278"/>
    <lineage>
        <taxon>Bacteria</taxon>
        <taxon>Pseudomonadati</taxon>
        <taxon>Bacteroidota</taxon>
        <taxon>Cytophagia</taxon>
        <taxon>Cytophagales</taxon>
        <taxon>Cyclobacteriaceae</taxon>
        <taxon>Algoriphagus</taxon>
    </lineage>
</organism>
<dbReference type="NCBIfam" id="NF033487">
    <property type="entry name" value="Lacal_2735_fam"/>
    <property type="match status" value="1"/>
</dbReference>
<comment type="caution">
    <text evidence="1">The sequence shown here is derived from an EMBL/GenBank/DDBJ whole genome shotgun (WGS) entry which is preliminary data.</text>
</comment>
<dbReference type="Pfam" id="PF20027">
    <property type="entry name" value="DUF6435"/>
    <property type="match status" value="1"/>
</dbReference>
<protein>
    <submittedName>
        <fullName evidence="1">Lacal_2735 family protein</fullName>
    </submittedName>
</protein>
<dbReference type="Proteomes" id="UP000297647">
    <property type="component" value="Unassembled WGS sequence"/>
</dbReference>
<gene>
    <name evidence="1" type="ORF">E4S40_09390</name>
</gene>
<reference evidence="1 2" key="1">
    <citation type="submission" date="2019-03" db="EMBL/GenBank/DDBJ databases">
        <title>Algoriphagus sp. nov, a new strain isolated from root system soil of mangrove plant Kandelia.</title>
        <authorList>
            <person name="Yin Q."/>
            <person name="Wang K."/>
            <person name="Song Z."/>
        </authorList>
    </citation>
    <scope>NUCLEOTIDE SEQUENCE [LARGE SCALE GENOMIC DNA]</scope>
    <source>
        <strain evidence="1 2">XY-J91</strain>
    </source>
</reference>
<accession>A0A4Y9QPW7</accession>
<evidence type="ECO:0000313" key="2">
    <source>
        <dbReference type="Proteomes" id="UP000297647"/>
    </source>
</evidence>
<proteinExistence type="predicted"/>
<keyword evidence="2" id="KW-1185">Reference proteome</keyword>
<dbReference type="AlphaFoldDB" id="A0A4Y9QPW7"/>
<dbReference type="EMBL" id="SPSB01000003">
    <property type="protein sequence ID" value="TFV94240.1"/>
    <property type="molecule type" value="Genomic_DNA"/>
</dbReference>